<dbReference type="OMA" id="ATWNHAV"/>
<dbReference type="Gramene" id="KRH58260">
    <property type="protein sequence ID" value="KRH58260"/>
    <property type="gene ID" value="GLYMA_05G116500"/>
</dbReference>
<reference evidence="3" key="2">
    <citation type="submission" date="2018-02" db="UniProtKB">
        <authorList>
            <consortium name="EnsemblPlants"/>
        </authorList>
    </citation>
    <scope>IDENTIFICATION</scope>
    <source>
        <strain evidence="3">Williams 82</strain>
    </source>
</reference>
<dbReference type="EMBL" id="CM000838">
    <property type="protein sequence ID" value="KRH58260.1"/>
    <property type="molecule type" value="Genomic_DNA"/>
</dbReference>
<dbReference type="InterPro" id="IPR050898">
    <property type="entry name" value="Plant_acyltransferase"/>
</dbReference>
<proteinExistence type="inferred from homology"/>
<reference evidence="2" key="3">
    <citation type="submission" date="2018-07" db="EMBL/GenBank/DDBJ databases">
        <title>WGS assembly of Glycine max.</title>
        <authorList>
            <person name="Schmutz J."/>
            <person name="Cannon S."/>
            <person name="Schlueter J."/>
            <person name="Ma J."/>
            <person name="Mitros T."/>
            <person name="Nelson W."/>
            <person name="Hyten D."/>
            <person name="Song Q."/>
            <person name="Thelen J."/>
            <person name="Cheng J."/>
            <person name="Xu D."/>
            <person name="Hellsten U."/>
            <person name="May G."/>
            <person name="Yu Y."/>
            <person name="Sakurai T."/>
            <person name="Umezawa T."/>
            <person name="Bhattacharyya M."/>
            <person name="Sandhu D."/>
            <person name="Valliyodan B."/>
            <person name="Lindquist E."/>
            <person name="Peto M."/>
            <person name="Grant D."/>
            <person name="Shu S."/>
            <person name="Goodstein D."/>
            <person name="Barry K."/>
            <person name="Futrell-Griggs M."/>
            <person name="Abernathy B."/>
            <person name="Du J."/>
            <person name="Tian Z."/>
            <person name="Zhu L."/>
            <person name="Gill N."/>
            <person name="Joshi T."/>
            <person name="Libault M."/>
            <person name="Sethuraman A."/>
            <person name="Zhang X."/>
            <person name="Shinozaki K."/>
            <person name="Nguyen H."/>
            <person name="Wing R."/>
            <person name="Cregan P."/>
            <person name="Specht J."/>
            <person name="Grimwood J."/>
            <person name="Rokhsar D."/>
            <person name="Stacey G."/>
            <person name="Shoemaker R."/>
            <person name="Jackson S."/>
        </authorList>
    </citation>
    <scope>NUCLEOTIDE SEQUENCE</scope>
    <source>
        <tissue evidence="2">Callus</tissue>
    </source>
</reference>
<dbReference type="PANTHER" id="PTHR31147">
    <property type="entry name" value="ACYL TRANSFERASE 4"/>
    <property type="match status" value="1"/>
</dbReference>
<evidence type="ECO:0000313" key="3">
    <source>
        <dbReference type="EnsemblPlants" id="KRH58260"/>
    </source>
</evidence>
<dbReference type="EnsemblPlants" id="KRH58260">
    <property type="protein sequence ID" value="KRH58260"/>
    <property type="gene ID" value="GLYMA_05G116500"/>
</dbReference>
<evidence type="ECO:0000313" key="4">
    <source>
        <dbReference type="Proteomes" id="UP000008827"/>
    </source>
</evidence>
<name>A0A0R0K2L1_SOYBN</name>
<dbReference type="AlphaFoldDB" id="A0A0R0K2L1"/>
<dbReference type="PANTHER" id="PTHR31147:SF25">
    <property type="entry name" value="HXXXD-TYPE ACYL-TRANSFERASE FAMILY PROTEIN"/>
    <property type="match status" value="1"/>
</dbReference>
<dbReference type="SMR" id="A0A0R0K2L1"/>
<dbReference type="InParanoid" id="A0A0R0K2L1"/>
<evidence type="ECO:0000256" key="1">
    <source>
        <dbReference type="ARBA" id="ARBA00009861"/>
    </source>
</evidence>
<protein>
    <submittedName>
        <fullName evidence="2 3">Uncharacterized protein</fullName>
    </submittedName>
</protein>
<sequence length="305" mass="34088">MTPSKPTPTTVLSLSTIDMLDNINLFSPLINLHVYRSASHNSLNTTKLDPAKVIKEVLSKALFYYHPLAGKLVRHADGKLRINCTSHQGIPFIEAICNCNLSSLHYLDDEFGNQYPLVFKVTKFLCGGFIFVVGWSHAVCDGTGVSQFLRAVAEIARGKTEPSLKLVRERERLVGTITIQPMKNPMDNASLAVSPFLLSTDFLDEYYKVDRESIARLKMSLTKESGNEESTEKKGLTNFETLAAYIWRSRTRALKLSYDGETMLVIIVGVRPRLLQDSLPGGYYGNAITQAFVTLHMNYFVALID</sequence>
<dbReference type="InterPro" id="IPR023213">
    <property type="entry name" value="CAT-like_dom_sf"/>
</dbReference>
<comment type="similarity">
    <text evidence="1">Belongs to the plant acyltransferase family.</text>
</comment>
<dbReference type="Pfam" id="PF02458">
    <property type="entry name" value="Transferase"/>
    <property type="match status" value="1"/>
</dbReference>
<evidence type="ECO:0000313" key="2">
    <source>
        <dbReference type="EMBL" id="KRH58260.1"/>
    </source>
</evidence>
<dbReference type="Proteomes" id="UP000008827">
    <property type="component" value="Chromosome 5"/>
</dbReference>
<dbReference type="GO" id="GO:0016410">
    <property type="term" value="F:N-acyltransferase activity"/>
    <property type="evidence" value="ECO:0000318"/>
    <property type="project" value="GO_Central"/>
</dbReference>
<reference evidence="2 3" key="1">
    <citation type="journal article" date="2010" name="Nature">
        <title>Genome sequence of the palaeopolyploid soybean.</title>
        <authorList>
            <person name="Schmutz J."/>
            <person name="Cannon S.B."/>
            <person name="Schlueter J."/>
            <person name="Ma J."/>
            <person name="Mitros T."/>
            <person name="Nelson W."/>
            <person name="Hyten D.L."/>
            <person name="Song Q."/>
            <person name="Thelen J.J."/>
            <person name="Cheng J."/>
            <person name="Xu D."/>
            <person name="Hellsten U."/>
            <person name="May G.D."/>
            <person name="Yu Y."/>
            <person name="Sakurai T."/>
            <person name="Umezawa T."/>
            <person name="Bhattacharyya M.K."/>
            <person name="Sandhu D."/>
            <person name="Valliyodan B."/>
            <person name="Lindquist E."/>
            <person name="Peto M."/>
            <person name="Grant D."/>
            <person name="Shu S."/>
            <person name="Goodstein D."/>
            <person name="Barry K."/>
            <person name="Futrell-Griggs M."/>
            <person name="Abernathy B."/>
            <person name="Du J."/>
            <person name="Tian Z."/>
            <person name="Zhu L."/>
            <person name="Gill N."/>
            <person name="Joshi T."/>
            <person name="Libault M."/>
            <person name="Sethuraman A."/>
            <person name="Zhang X.-C."/>
            <person name="Shinozaki K."/>
            <person name="Nguyen H.T."/>
            <person name="Wing R.A."/>
            <person name="Cregan P."/>
            <person name="Specht J."/>
            <person name="Grimwood J."/>
            <person name="Rokhsar D."/>
            <person name="Stacey G."/>
            <person name="Shoemaker R.C."/>
            <person name="Jackson S.A."/>
        </authorList>
    </citation>
    <scope>NUCLEOTIDE SEQUENCE</scope>
    <source>
        <strain evidence="3">cv. Williams 82</strain>
        <tissue evidence="2">Callus</tissue>
    </source>
</reference>
<dbReference type="Gene3D" id="3.30.559.10">
    <property type="entry name" value="Chloramphenicol acetyltransferase-like domain"/>
    <property type="match status" value="2"/>
</dbReference>
<accession>A0A0R0K2L1</accession>
<organism evidence="2">
    <name type="scientific">Glycine max</name>
    <name type="common">Soybean</name>
    <name type="synonym">Glycine hispida</name>
    <dbReference type="NCBI Taxonomy" id="3847"/>
    <lineage>
        <taxon>Eukaryota</taxon>
        <taxon>Viridiplantae</taxon>
        <taxon>Streptophyta</taxon>
        <taxon>Embryophyta</taxon>
        <taxon>Tracheophyta</taxon>
        <taxon>Spermatophyta</taxon>
        <taxon>Magnoliopsida</taxon>
        <taxon>eudicotyledons</taxon>
        <taxon>Gunneridae</taxon>
        <taxon>Pentapetalae</taxon>
        <taxon>rosids</taxon>
        <taxon>fabids</taxon>
        <taxon>Fabales</taxon>
        <taxon>Fabaceae</taxon>
        <taxon>Papilionoideae</taxon>
        <taxon>50 kb inversion clade</taxon>
        <taxon>NPAAA clade</taxon>
        <taxon>indigoferoid/millettioid clade</taxon>
        <taxon>Phaseoleae</taxon>
        <taxon>Glycine</taxon>
        <taxon>Glycine subgen. Soja</taxon>
    </lineage>
</organism>
<keyword evidence="4" id="KW-1185">Reference proteome</keyword>
<gene>
    <name evidence="2" type="ORF">GLYMA_05G116500</name>
</gene>